<dbReference type="AlphaFoldDB" id="A0A180GJY6"/>
<dbReference type="OrthoDB" id="2503761at2759"/>
<organism evidence="5">
    <name type="scientific">Puccinia triticina (isolate 1-1 / race 1 (BBBD))</name>
    <name type="common">Brown leaf rust fungus</name>
    <dbReference type="NCBI Taxonomy" id="630390"/>
    <lineage>
        <taxon>Eukaryota</taxon>
        <taxon>Fungi</taxon>
        <taxon>Dikarya</taxon>
        <taxon>Basidiomycota</taxon>
        <taxon>Pucciniomycotina</taxon>
        <taxon>Pucciniomycetes</taxon>
        <taxon>Pucciniales</taxon>
        <taxon>Pucciniaceae</taxon>
        <taxon>Puccinia</taxon>
    </lineage>
</organism>
<dbReference type="EMBL" id="ADAS02000059">
    <property type="protein sequence ID" value="OAV92768.1"/>
    <property type="molecule type" value="Genomic_DNA"/>
</dbReference>
<reference evidence="5" key="2">
    <citation type="submission" date="2016-05" db="EMBL/GenBank/DDBJ databases">
        <title>Comparative analysis highlights variable genome content of wheat rusts and divergence of the mating loci.</title>
        <authorList>
            <person name="Cuomo C.A."/>
            <person name="Bakkeren G."/>
            <person name="Szabo L."/>
            <person name="Khalil H."/>
            <person name="Joly D."/>
            <person name="Goldberg J."/>
            <person name="Young S."/>
            <person name="Zeng Q."/>
            <person name="Fellers J."/>
        </authorList>
    </citation>
    <scope>NUCLEOTIDE SEQUENCE [LARGE SCALE GENOMIC DNA]</scope>
    <source>
        <strain evidence="5">1-1 BBBD Race 1</strain>
    </source>
</reference>
<dbReference type="STRING" id="630390.A0A180GJY6"/>
<dbReference type="Pfam" id="PF00176">
    <property type="entry name" value="SNF2-rel_dom"/>
    <property type="match status" value="1"/>
</dbReference>
<dbReference type="SMART" id="SM00487">
    <property type="entry name" value="DEXDc"/>
    <property type="match status" value="1"/>
</dbReference>
<reference evidence="6" key="4">
    <citation type="submission" date="2025-05" db="UniProtKB">
        <authorList>
            <consortium name="EnsemblFungi"/>
        </authorList>
    </citation>
    <scope>IDENTIFICATION</scope>
    <source>
        <strain evidence="6">isolate 1-1 / race 1 (BBBD)</strain>
    </source>
</reference>
<evidence type="ECO:0000256" key="3">
    <source>
        <dbReference type="ARBA" id="ARBA00022840"/>
    </source>
</evidence>
<keyword evidence="2" id="KW-0378">Hydrolase</keyword>
<dbReference type="PANTHER" id="PTHR45626">
    <property type="entry name" value="TRANSCRIPTION TERMINATION FACTOR 2-RELATED"/>
    <property type="match status" value="1"/>
</dbReference>
<dbReference type="Gene3D" id="3.40.50.300">
    <property type="entry name" value="P-loop containing nucleotide triphosphate hydrolases"/>
    <property type="match status" value="1"/>
</dbReference>
<keyword evidence="7" id="KW-1185">Reference proteome</keyword>
<dbReference type="Gene3D" id="3.40.50.10810">
    <property type="entry name" value="Tandem AAA-ATPase domain"/>
    <property type="match status" value="1"/>
</dbReference>
<keyword evidence="1" id="KW-0547">Nucleotide-binding</keyword>
<dbReference type="VEuPathDB" id="FungiDB:PTTG_27533"/>
<dbReference type="GO" id="GO:0016787">
    <property type="term" value="F:hydrolase activity"/>
    <property type="evidence" value="ECO:0007669"/>
    <property type="project" value="UniProtKB-KW"/>
</dbReference>
<evidence type="ECO:0000313" key="7">
    <source>
        <dbReference type="Proteomes" id="UP000005240"/>
    </source>
</evidence>
<dbReference type="GO" id="GO:0005634">
    <property type="term" value="C:nucleus"/>
    <property type="evidence" value="ECO:0007669"/>
    <property type="project" value="TreeGrafter"/>
</dbReference>
<sequence length="491" mass="57077">MKVPAFVVSRRGVPPELRGCVFSRAKDIHRVQMAFRASNIDLTPMWNYNPSVFFDIPQVEFVRLETHEVTARQPWVTRALCQCRTALKPHELTALLFLRNNKTADTDPMVLWNHPTNAWICSCVDQTGFNPLSDSTSPRAQGSILADNMGLGKTLTALAFILSTFDSAVRFMWETTLTNWESEINIHFEDQAITYHVFHRPHRNQLTWKDFQLAHIVLTTYEMIGTSGNRHPNQYTIESLDLCWYRIVLEEAHLMRNPAANRTLNIQQLNYQFLLCLTGTPVQNCLTDLQSLITTLKMPLWDNDLIWKSYLIPRMNVGAPEGIRTLLLLMQSLCLRRTKDVLLQLPQKLEQAVVVQYSAQWERHSQDLHESFIQNFGRLRTSKEQWDGAEFFRQLTMLRQFCNHPVFARVVLLIQPTWRWQNSGKIVHLIDSLLVFFSGGQEIERPKAVVFSSFVGFLEIVERALQESHIGFTWLTRNLKFQKRDENLKTF</sequence>
<dbReference type="InterPro" id="IPR027417">
    <property type="entry name" value="P-loop_NTPase"/>
</dbReference>
<dbReference type="InterPro" id="IPR038718">
    <property type="entry name" value="SNF2-like_sf"/>
</dbReference>
<dbReference type="PANTHER" id="PTHR45626:SF22">
    <property type="entry name" value="DNA REPAIR PROTEIN RAD5"/>
    <property type="match status" value="1"/>
</dbReference>
<dbReference type="SUPFAM" id="SSF52540">
    <property type="entry name" value="P-loop containing nucleoside triphosphate hydrolases"/>
    <property type="match status" value="2"/>
</dbReference>
<evidence type="ECO:0000256" key="2">
    <source>
        <dbReference type="ARBA" id="ARBA00022801"/>
    </source>
</evidence>
<dbReference type="InterPro" id="IPR014001">
    <property type="entry name" value="Helicase_ATP-bd"/>
</dbReference>
<dbReference type="Proteomes" id="UP000005240">
    <property type="component" value="Unassembled WGS sequence"/>
</dbReference>
<protein>
    <submittedName>
        <fullName evidence="6">Helicase ATP-binding domain-containing protein</fullName>
    </submittedName>
</protein>
<keyword evidence="3" id="KW-0067">ATP-binding</keyword>
<dbReference type="GO" id="GO:0005524">
    <property type="term" value="F:ATP binding"/>
    <property type="evidence" value="ECO:0007669"/>
    <property type="project" value="UniProtKB-KW"/>
</dbReference>
<evidence type="ECO:0000259" key="4">
    <source>
        <dbReference type="PROSITE" id="PS51192"/>
    </source>
</evidence>
<dbReference type="GO" id="GO:0006281">
    <property type="term" value="P:DNA repair"/>
    <property type="evidence" value="ECO:0007669"/>
    <property type="project" value="TreeGrafter"/>
</dbReference>
<dbReference type="InterPro" id="IPR050628">
    <property type="entry name" value="SNF2_RAD54_helicase_TF"/>
</dbReference>
<feature type="domain" description="Helicase ATP-binding" evidence="4">
    <location>
        <begin position="134"/>
        <end position="299"/>
    </location>
</feature>
<dbReference type="GO" id="GO:0008094">
    <property type="term" value="F:ATP-dependent activity, acting on DNA"/>
    <property type="evidence" value="ECO:0007669"/>
    <property type="project" value="TreeGrafter"/>
</dbReference>
<reference evidence="6 7" key="3">
    <citation type="journal article" date="2017" name="G3 (Bethesda)">
        <title>Comparative analysis highlights variable genome content of wheat rusts and divergence of the mating loci.</title>
        <authorList>
            <person name="Cuomo C.A."/>
            <person name="Bakkeren G."/>
            <person name="Khalil H.B."/>
            <person name="Panwar V."/>
            <person name="Joly D."/>
            <person name="Linning R."/>
            <person name="Sakthikumar S."/>
            <person name="Song X."/>
            <person name="Adiconis X."/>
            <person name="Fan L."/>
            <person name="Goldberg J.M."/>
            <person name="Levin J.Z."/>
            <person name="Young S."/>
            <person name="Zeng Q."/>
            <person name="Anikster Y."/>
            <person name="Bruce M."/>
            <person name="Wang M."/>
            <person name="Yin C."/>
            <person name="McCallum B."/>
            <person name="Szabo L.J."/>
            <person name="Hulbert S."/>
            <person name="Chen X."/>
            <person name="Fellers J.P."/>
        </authorList>
    </citation>
    <scope>NUCLEOTIDE SEQUENCE</scope>
    <source>
        <strain evidence="6">isolate 1-1 / race 1 (BBBD)</strain>
        <strain evidence="7">Isolate 1-1 / race 1 (BBBD)</strain>
    </source>
</reference>
<dbReference type="InterPro" id="IPR000330">
    <property type="entry name" value="SNF2_N"/>
</dbReference>
<accession>A0A180GJY6</accession>
<name>A0A180GJY6_PUCT1</name>
<evidence type="ECO:0000313" key="6">
    <source>
        <dbReference type="EnsemblFungi" id="PTTG_27533-t43_1-p1"/>
    </source>
</evidence>
<evidence type="ECO:0000313" key="5">
    <source>
        <dbReference type="EMBL" id="OAV92768.1"/>
    </source>
</evidence>
<proteinExistence type="predicted"/>
<reference evidence="5" key="1">
    <citation type="submission" date="2009-11" db="EMBL/GenBank/DDBJ databases">
        <authorList>
            <consortium name="The Broad Institute Genome Sequencing Platform"/>
            <person name="Ward D."/>
            <person name="Feldgarden M."/>
            <person name="Earl A."/>
            <person name="Young S.K."/>
            <person name="Zeng Q."/>
            <person name="Koehrsen M."/>
            <person name="Alvarado L."/>
            <person name="Berlin A."/>
            <person name="Bochicchio J."/>
            <person name="Borenstein D."/>
            <person name="Chapman S.B."/>
            <person name="Chen Z."/>
            <person name="Engels R."/>
            <person name="Freedman E."/>
            <person name="Gellesch M."/>
            <person name="Goldberg J."/>
            <person name="Griggs A."/>
            <person name="Gujja S."/>
            <person name="Heilman E."/>
            <person name="Heiman D."/>
            <person name="Hepburn T."/>
            <person name="Howarth C."/>
            <person name="Jen D."/>
            <person name="Larson L."/>
            <person name="Lewis B."/>
            <person name="Mehta T."/>
            <person name="Park D."/>
            <person name="Pearson M."/>
            <person name="Roberts A."/>
            <person name="Saif S."/>
            <person name="Shea T."/>
            <person name="Shenoy N."/>
            <person name="Sisk P."/>
            <person name="Stolte C."/>
            <person name="Sykes S."/>
            <person name="Thomson T."/>
            <person name="Walk T."/>
            <person name="White J."/>
            <person name="Yandava C."/>
            <person name="Izard J."/>
            <person name="Baranova O.V."/>
            <person name="Blanton J.M."/>
            <person name="Tanner A.C."/>
            <person name="Dewhirst F.E."/>
            <person name="Haas B."/>
            <person name="Nusbaum C."/>
            <person name="Birren B."/>
        </authorList>
    </citation>
    <scope>NUCLEOTIDE SEQUENCE [LARGE SCALE GENOMIC DNA]</scope>
    <source>
        <strain evidence="5">1-1 BBBD Race 1</strain>
    </source>
</reference>
<dbReference type="EnsemblFungi" id="PTTG_27533-t43_1">
    <property type="protein sequence ID" value="PTTG_27533-t43_1-p1"/>
    <property type="gene ID" value="PTTG_27533"/>
</dbReference>
<evidence type="ECO:0000256" key="1">
    <source>
        <dbReference type="ARBA" id="ARBA00022741"/>
    </source>
</evidence>
<gene>
    <name evidence="5" type="ORF">PTTG_27533</name>
</gene>
<dbReference type="PROSITE" id="PS51192">
    <property type="entry name" value="HELICASE_ATP_BIND_1"/>
    <property type="match status" value="1"/>
</dbReference>